<feature type="signal peptide" evidence="1">
    <location>
        <begin position="1"/>
        <end position="21"/>
    </location>
</feature>
<sequence length="87" mass="10686">MEMVTFLWYVLCDFLRPCVESIAPWLYVEDKNDPFIWKMLYVKLRKISLFKKGHHKFTHLKFDSREVDLTTDVKFFDSYSSLRNQLW</sequence>
<feature type="chain" id="PRO_5002127475" evidence="1">
    <location>
        <begin position="22"/>
        <end position="87"/>
    </location>
</feature>
<accession>A0A0B7AAU7</accession>
<evidence type="ECO:0000256" key="1">
    <source>
        <dbReference type="SAM" id="SignalP"/>
    </source>
</evidence>
<gene>
    <name evidence="2" type="primary">ORF102901</name>
</gene>
<organism evidence="2">
    <name type="scientific">Arion vulgaris</name>
    <dbReference type="NCBI Taxonomy" id="1028688"/>
    <lineage>
        <taxon>Eukaryota</taxon>
        <taxon>Metazoa</taxon>
        <taxon>Spiralia</taxon>
        <taxon>Lophotrochozoa</taxon>
        <taxon>Mollusca</taxon>
        <taxon>Gastropoda</taxon>
        <taxon>Heterobranchia</taxon>
        <taxon>Euthyneura</taxon>
        <taxon>Panpulmonata</taxon>
        <taxon>Eupulmonata</taxon>
        <taxon>Stylommatophora</taxon>
        <taxon>Helicina</taxon>
        <taxon>Arionoidea</taxon>
        <taxon>Arionidae</taxon>
        <taxon>Arion</taxon>
    </lineage>
</organism>
<dbReference type="AlphaFoldDB" id="A0A0B7AAU7"/>
<proteinExistence type="predicted"/>
<reference evidence="2" key="1">
    <citation type="submission" date="2014-12" db="EMBL/GenBank/DDBJ databases">
        <title>Insight into the proteome of Arion vulgaris.</title>
        <authorList>
            <person name="Aradska J."/>
            <person name="Bulat T."/>
            <person name="Smidak R."/>
            <person name="Sarate P."/>
            <person name="Gangsoo J."/>
            <person name="Sialana F."/>
            <person name="Bilban M."/>
            <person name="Lubec G."/>
        </authorList>
    </citation>
    <scope>NUCLEOTIDE SEQUENCE</scope>
    <source>
        <tissue evidence="2">Skin</tissue>
    </source>
</reference>
<protein>
    <submittedName>
        <fullName evidence="2">Uncharacterized protein</fullName>
    </submittedName>
</protein>
<dbReference type="EMBL" id="HACG01030210">
    <property type="protein sequence ID" value="CEK77075.1"/>
    <property type="molecule type" value="Transcribed_RNA"/>
</dbReference>
<name>A0A0B7AAU7_9EUPU</name>
<evidence type="ECO:0000313" key="2">
    <source>
        <dbReference type="EMBL" id="CEK77075.1"/>
    </source>
</evidence>
<keyword evidence="1" id="KW-0732">Signal</keyword>